<evidence type="ECO:0000259" key="2">
    <source>
        <dbReference type="PROSITE" id="PS50914"/>
    </source>
</evidence>
<feature type="region of interest" description="Disordered" evidence="1">
    <location>
        <begin position="63"/>
        <end position="82"/>
    </location>
</feature>
<evidence type="ECO:0000313" key="4">
    <source>
        <dbReference type="Proteomes" id="UP000386575"/>
    </source>
</evidence>
<feature type="region of interest" description="Disordered" evidence="1">
    <location>
        <begin position="15"/>
        <end position="53"/>
    </location>
</feature>
<reference evidence="3 4" key="1">
    <citation type="submission" date="2019-09" db="EMBL/GenBank/DDBJ databases">
        <title>Genome sequencing of Ng87 strain.</title>
        <authorList>
            <person name="Karasev E.S."/>
            <person name="Andronov E."/>
        </authorList>
    </citation>
    <scope>NUCLEOTIDE SEQUENCE [LARGE SCALE GENOMIC DNA]</scope>
    <source>
        <strain evidence="3 4">Ng87</strain>
    </source>
</reference>
<accession>A0A6A1TTE4</accession>
<gene>
    <name evidence="3" type="ORF">F4V91_17910</name>
</gene>
<sequence>MELFRQPWVPPLRAIMPLKRRKPMKNEQPKAGRPGETSQWPRWEGPAESRPSGYLQGEANIFAEGPEQEKQIGKAPNGYDRSDHLIAQDVNEHLTQDAFLDPTNMSVSVENGEVTLEGYVAQLADKTRAEDVVLDIEGVVACRNNLRIAPERH</sequence>
<dbReference type="PANTHER" id="PTHR34606">
    <property type="entry name" value="BON DOMAIN-CONTAINING PROTEIN"/>
    <property type="match status" value="1"/>
</dbReference>
<proteinExistence type="predicted"/>
<dbReference type="Pfam" id="PF04972">
    <property type="entry name" value="BON"/>
    <property type="match status" value="1"/>
</dbReference>
<organism evidence="3 4">
    <name type="scientific">Neorhizobium galegae</name>
    <name type="common">Rhizobium galegae</name>
    <dbReference type="NCBI Taxonomy" id="399"/>
    <lineage>
        <taxon>Bacteria</taxon>
        <taxon>Pseudomonadati</taxon>
        <taxon>Pseudomonadota</taxon>
        <taxon>Alphaproteobacteria</taxon>
        <taxon>Hyphomicrobiales</taxon>
        <taxon>Rhizobiaceae</taxon>
        <taxon>Rhizobium/Agrobacterium group</taxon>
        <taxon>Neorhizobium</taxon>
    </lineage>
</organism>
<name>A0A6A1TTE4_NEOGA</name>
<dbReference type="Gene3D" id="3.30.1340.30">
    <property type="match status" value="1"/>
</dbReference>
<comment type="caution">
    <text evidence="3">The sequence shown here is derived from an EMBL/GenBank/DDBJ whole genome shotgun (WGS) entry which is preliminary data.</text>
</comment>
<dbReference type="InterPro" id="IPR051686">
    <property type="entry name" value="Lipoprotein_DolP"/>
</dbReference>
<dbReference type="AlphaFoldDB" id="A0A6A1TTE4"/>
<dbReference type="Proteomes" id="UP000386575">
    <property type="component" value="Unassembled WGS sequence"/>
</dbReference>
<dbReference type="InterPro" id="IPR014004">
    <property type="entry name" value="Transpt-assoc_nodulatn_dom_bac"/>
</dbReference>
<dbReference type="InterPro" id="IPR007055">
    <property type="entry name" value="BON_dom"/>
</dbReference>
<protein>
    <submittedName>
        <fullName evidence="3">BON domain-containing protein</fullName>
    </submittedName>
</protein>
<feature type="domain" description="BON" evidence="2">
    <location>
        <begin position="82"/>
        <end position="150"/>
    </location>
</feature>
<evidence type="ECO:0000313" key="3">
    <source>
        <dbReference type="EMBL" id="KAB1088141.1"/>
    </source>
</evidence>
<dbReference type="PROSITE" id="PS50914">
    <property type="entry name" value="BON"/>
    <property type="match status" value="1"/>
</dbReference>
<dbReference type="SMART" id="SM00749">
    <property type="entry name" value="BON"/>
    <property type="match status" value="1"/>
</dbReference>
<dbReference type="EMBL" id="VZUL01000002">
    <property type="protein sequence ID" value="KAB1088141.1"/>
    <property type="molecule type" value="Genomic_DNA"/>
</dbReference>
<dbReference type="PANTHER" id="PTHR34606:SF15">
    <property type="entry name" value="BON DOMAIN-CONTAINING PROTEIN"/>
    <property type="match status" value="1"/>
</dbReference>
<evidence type="ECO:0000256" key="1">
    <source>
        <dbReference type="SAM" id="MobiDB-lite"/>
    </source>
</evidence>